<reference evidence="2" key="1">
    <citation type="submission" date="2021-09" db="EMBL/GenBank/DDBJ databases">
        <authorList>
            <consortium name="Pathogen Informatics"/>
        </authorList>
    </citation>
    <scope>NUCLEOTIDE SEQUENCE</scope>
    <source>
        <strain evidence="2">PvW1</strain>
    </source>
</reference>
<dbReference type="Pfam" id="PF05795">
    <property type="entry name" value="Plasmodium_Vir"/>
    <property type="match status" value="1"/>
</dbReference>
<accession>A0A8S4HDB6</accession>
<sequence>MSSGFRAKDFSQLIRRSSKYLISEKFYDAMDMESDDLQDYDKSCSIIKVNKKAIEMKPICKKYLRFLDKSKLWGDVESGYDVSLLLNYWLYEKLIDIYGDKSNHDIMLGFTDLQMKWGYSKYNRDGEPYYQKCMPDPSKVNYDDWKNRKKLYDYYVDYNELVYMAQNHDRDCKYYQKTKEIISLCGQLENECLPEKNCPDFYDQCKPYKSDNLLPSLQCHDRMQNQIADEETPEQSAEDDRAVSGFQEASASAQGTQPTPESSDIGTKVTNSVLGAAPVLLTATMLYRVPGFAGSVEVEQIV</sequence>
<evidence type="ECO:0000313" key="2">
    <source>
        <dbReference type="EMBL" id="CAG9480092.1"/>
    </source>
</evidence>
<organism evidence="2 3">
    <name type="scientific">Plasmodium vivax</name>
    <name type="common">malaria parasite P. vivax</name>
    <dbReference type="NCBI Taxonomy" id="5855"/>
    <lineage>
        <taxon>Eukaryota</taxon>
        <taxon>Sar</taxon>
        <taxon>Alveolata</taxon>
        <taxon>Apicomplexa</taxon>
        <taxon>Aconoidasida</taxon>
        <taxon>Haemosporida</taxon>
        <taxon>Plasmodiidae</taxon>
        <taxon>Plasmodium</taxon>
        <taxon>Plasmodium (Plasmodium)</taxon>
    </lineage>
</organism>
<feature type="compositionally biased region" description="Acidic residues" evidence="1">
    <location>
        <begin position="228"/>
        <end position="237"/>
    </location>
</feature>
<dbReference type="EMBL" id="CAJZCX010000010">
    <property type="protein sequence ID" value="CAG9480092.1"/>
    <property type="molecule type" value="Genomic_DNA"/>
</dbReference>
<feature type="region of interest" description="Disordered" evidence="1">
    <location>
        <begin position="227"/>
        <end position="267"/>
    </location>
</feature>
<comment type="caution">
    <text evidence="2">The sequence shown here is derived from an EMBL/GenBank/DDBJ whole genome shotgun (WGS) entry which is preliminary data.</text>
</comment>
<dbReference type="Proteomes" id="UP000779233">
    <property type="component" value="Unassembled WGS sequence"/>
</dbReference>
<dbReference type="VEuPathDB" id="PlasmoDB:PVPAM_010006600"/>
<protein>
    <submittedName>
        <fullName evidence="2">(malaria parasite P. vivax) hypothetical protein</fullName>
    </submittedName>
</protein>
<evidence type="ECO:0000313" key="3">
    <source>
        <dbReference type="Proteomes" id="UP000779233"/>
    </source>
</evidence>
<dbReference type="AlphaFoldDB" id="A0A8S4HDB6"/>
<feature type="compositionally biased region" description="Polar residues" evidence="1">
    <location>
        <begin position="247"/>
        <end position="267"/>
    </location>
</feature>
<gene>
    <name evidence="2" type="ORF">PVW1_050042800</name>
</gene>
<name>A0A8S4HDB6_PLAVI</name>
<evidence type="ECO:0000256" key="1">
    <source>
        <dbReference type="SAM" id="MobiDB-lite"/>
    </source>
</evidence>
<dbReference type="InterPro" id="IPR008780">
    <property type="entry name" value="Plasmodium_Vir"/>
</dbReference>
<proteinExistence type="predicted"/>